<feature type="transmembrane region" description="Helical" evidence="14">
    <location>
        <begin position="46"/>
        <end position="67"/>
    </location>
</feature>
<name>A0A443IFK9_9GAMM</name>
<evidence type="ECO:0000256" key="6">
    <source>
        <dbReference type="ARBA" id="ARBA00022692"/>
    </source>
</evidence>
<keyword evidence="16" id="KW-1185">Reference proteome</keyword>
<comment type="catalytic activity">
    <reaction evidence="9">
        <text>L-aspartate(in) + succinate(out) = L-aspartate(out) + succinate(in)</text>
        <dbReference type="Rhea" id="RHEA:29343"/>
        <dbReference type="ChEBI" id="CHEBI:29991"/>
        <dbReference type="ChEBI" id="CHEBI:30031"/>
    </reaction>
    <physiologicalReaction direction="right-to-left" evidence="9">
        <dbReference type="Rhea" id="RHEA:29345"/>
    </physiologicalReaction>
</comment>
<sequence>MITVELIIVLLAIYLGARLGGIGIGFAGGFGVLVLTLGAQISPGAIPFDVIEIIMGVIAAIAAMQVAGGMDYLVNLAERLLRKHPRYITFLAPLVTYFMTLLAGTGHTAFSTLPVIAEVAKEQGVRPSRPLSIAVVASQIAITASPISAAVVFLAGILEPKGVSYLALLAVSIPSTMAAIFVAALITNFLGKELKDDAIYQARLSKGEVLLRGTTVFEEKPGAKRSVLLFLIGIIAVVLYATAISDTVGLITHPLLPRNEAIVVFMLTIAMLICFSCNVDTGEILSASTFKSGMSACVCVMGVAWLGDTFVKAHISDIQTVAGQLLQDFPWMLAVILFFASTLLYSQAATTKALMPAALLLGVSPVTAVASFAAVSALFVLPTYPTLLAAVEMDDTGSTRIGKFVFNHSFLIPGTISIVLSVAFGFLLGNIIL</sequence>
<comment type="caution">
    <text evidence="15">The sequence shown here is derived from an EMBL/GenBank/DDBJ whole genome shotgun (WGS) entry which is preliminary data.</text>
</comment>
<feature type="transmembrane region" description="Helical" evidence="14">
    <location>
        <begin position="131"/>
        <end position="157"/>
    </location>
</feature>
<evidence type="ECO:0000256" key="9">
    <source>
        <dbReference type="ARBA" id="ARBA00034237"/>
    </source>
</evidence>
<comment type="similarity">
    <text evidence="2 13">Belongs to the DcuA/DcuB transporter (TC 2.A.13.1) family.</text>
</comment>
<evidence type="ECO:0000256" key="4">
    <source>
        <dbReference type="ARBA" id="ARBA00022475"/>
    </source>
</evidence>
<keyword evidence="8 13" id="KW-0472">Membrane</keyword>
<dbReference type="InterPro" id="IPR004668">
    <property type="entry name" value="Anaer_Dcu_memb_transpt"/>
</dbReference>
<comment type="catalytic activity">
    <reaction evidence="11">
        <text>fumarate(in) + succinate(out) = fumarate(out) + succinate(in)</text>
        <dbReference type="Rhea" id="RHEA:29323"/>
        <dbReference type="ChEBI" id="CHEBI:29806"/>
        <dbReference type="ChEBI" id="CHEBI:30031"/>
    </reaction>
    <physiologicalReaction direction="right-to-left" evidence="11">
        <dbReference type="Rhea" id="RHEA:29325"/>
    </physiologicalReaction>
</comment>
<evidence type="ECO:0000256" key="13">
    <source>
        <dbReference type="PIRNR" id="PIRNR004539"/>
    </source>
</evidence>
<feature type="transmembrane region" description="Helical" evidence="14">
    <location>
        <begin position="6"/>
        <end position="34"/>
    </location>
</feature>
<protein>
    <recommendedName>
        <fullName evidence="13">C4-dicarboxylate transporter</fullName>
    </recommendedName>
</protein>
<evidence type="ECO:0000256" key="8">
    <source>
        <dbReference type="ARBA" id="ARBA00023136"/>
    </source>
</evidence>
<comment type="catalytic activity">
    <reaction evidence="10">
        <text>(S)-malate(in) + succinate(out) = (S)-malate(out) + succinate(in)</text>
        <dbReference type="Rhea" id="RHEA:29327"/>
        <dbReference type="ChEBI" id="CHEBI:15589"/>
        <dbReference type="ChEBI" id="CHEBI:30031"/>
    </reaction>
    <physiologicalReaction direction="right-to-left" evidence="10">
        <dbReference type="Rhea" id="RHEA:29329"/>
    </physiologicalReaction>
</comment>
<evidence type="ECO:0000256" key="14">
    <source>
        <dbReference type="SAM" id="Phobius"/>
    </source>
</evidence>
<dbReference type="PANTHER" id="PTHR36106:SF2">
    <property type="entry name" value="C4-DICARBOXYLATE TRANSPORTER DCUA"/>
    <property type="match status" value="1"/>
</dbReference>
<feature type="transmembrane region" description="Helical" evidence="14">
    <location>
        <begin position="261"/>
        <end position="278"/>
    </location>
</feature>
<accession>A0A443IFK9</accession>
<evidence type="ECO:0000256" key="11">
    <source>
        <dbReference type="ARBA" id="ARBA00034287"/>
    </source>
</evidence>
<dbReference type="NCBIfam" id="TIGR00770">
    <property type="entry name" value="Dcu"/>
    <property type="match status" value="1"/>
</dbReference>
<keyword evidence="4 13" id="KW-1003">Cell membrane</keyword>
<dbReference type="GO" id="GO:0015556">
    <property type="term" value="F:C4-dicarboxylate transmembrane transporter activity"/>
    <property type="evidence" value="ECO:0007669"/>
    <property type="project" value="InterPro"/>
</dbReference>
<reference evidence="15 16" key="1">
    <citation type="submission" date="2014-04" db="EMBL/GenBank/DDBJ databases">
        <title>Draft genome sequence of Pantoea beijingensis strain LMG 27579, an emerging pathogen to Pleurotus eryngii with potential industrial application.</title>
        <authorList>
            <person name="Xu F."/>
            <person name="Liu Y."/>
            <person name="Wang S."/>
            <person name="Yin Y."/>
            <person name="Ma Y."/>
            <person name="Zhao S."/>
            <person name="Rong C."/>
        </authorList>
    </citation>
    <scope>NUCLEOTIDE SEQUENCE [LARGE SCALE GENOMIC DNA]</scope>
    <source>
        <strain evidence="15 16">LMG 27579</strain>
    </source>
</reference>
<evidence type="ECO:0000256" key="1">
    <source>
        <dbReference type="ARBA" id="ARBA00004429"/>
    </source>
</evidence>
<evidence type="ECO:0000313" key="16">
    <source>
        <dbReference type="Proteomes" id="UP000288794"/>
    </source>
</evidence>
<feature type="transmembrane region" description="Helical" evidence="14">
    <location>
        <begin position="227"/>
        <end position="249"/>
    </location>
</feature>
<evidence type="ECO:0000256" key="7">
    <source>
        <dbReference type="ARBA" id="ARBA00022989"/>
    </source>
</evidence>
<dbReference type="NCBIfam" id="NF009136">
    <property type="entry name" value="PRK12489.1"/>
    <property type="match status" value="1"/>
</dbReference>
<dbReference type="PANTHER" id="PTHR36106">
    <property type="entry name" value="ANAEROBIC C4-DICARBOXYLATE TRANSPORTER DCUB"/>
    <property type="match status" value="1"/>
</dbReference>
<dbReference type="GO" id="GO:0005886">
    <property type="term" value="C:plasma membrane"/>
    <property type="evidence" value="ECO:0007669"/>
    <property type="project" value="UniProtKB-SubCell"/>
</dbReference>
<evidence type="ECO:0000256" key="10">
    <source>
        <dbReference type="ARBA" id="ARBA00034284"/>
    </source>
</evidence>
<dbReference type="EMBL" id="JMEE01000007">
    <property type="protein sequence ID" value="RWR02838.1"/>
    <property type="molecule type" value="Genomic_DNA"/>
</dbReference>
<evidence type="ECO:0000256" key="12">
    <source>
        <dbReference type="ARBA" id="ARBA00036117"/>
    </source>
</evidence>
<feature type="transmembrane region" description="Helical" evidence="14">
    <location>
        <begin position="329"/>
        <end position="346"/>
    </location>
</feature>
<evidence type="ECO:0000313" key="15">
    <source>
        <dbReference type="EMBL" id="RWR02838.1"/>
    </source>
</evidence>
<keyword evidence="3 13" id="KW-0813">Transport</keyword>
<comment type="subcellular location">
    <subcellularLocation>
        <location evidence="1 13">Cell inner membrane</location>
        <topology evidence="1 13">Multi-pass membrane protein</topology>
    </subcellularLocation>
</comment>
<evidence type="ECO:0000256" key="3">
    <source>
        <dbReference type="ARBA" id="ARBA00022448"/>
    </source>
</evidence>
<proteinExistence type="inferred from homology"/>
<comment type="catalytic activity">
    <reaction evidence="12">
        <text>fumarate(in) + L-aspartate(out) = fumarate(out) + L-aspartate(in)</text>
        <dbReference type="Rhea" id="RHEA:72459"/>
        <dbReference type="ChEBI" id="CHEBI:29806"/>
        <dbReference type="ChEBI" id="CHEBI:29991"/>
    </reaction>
    <physiologicalReaction direction="left-to-right" evidence="12">
        <dbReference type="Rhea" id="RHEA:72460"/>
    </physiologicalReaction>
</comment>
<keyword evidence="6 14" id="KW-0812">Transmembrane</keyword>
<keyword evidence="7 14" id="KW-1133">Transmembrane helix</keyword>
<gene>
    <name evidence="15" type="ORF">ED28_05820</name>
</gene>
<dbReference type="Proteomes" id="UP000288794">
    <property type="component" value="Unassembled WGS sequence"/>
</dbReference>
<dbReference type="AlphaFoldDB" id="A0A443IFK9"/>
<feature type="transmembrane region" description="Helical" evidence="14">
    <location>
        <begin position="163"/>
        <end position="186"/>
    </location>
</feature>
<feature type="transmembrane region" description="Helical" evidence="14">
    <location>
        <begin position="358"/>
        <end position="381"/>
    </location>
</feature>
<keyword evidence="5 13" id="KW-0997">Cell inner membrane</keyword>
<dbReference type="PIRSF" id="PIRSF004539">
    <property type="entry name" value="C4-dicrbxl_trns"/>
    <property type="match status" value="1"/>
</dbReference>
<evidence type="ECO:0000256" key="2">
    <source>
        <dbReference type="ARBA" id="ARBA00006413"/>
    </source>
</evidence>
<dbReference type="Pfam" id="PF03605">
    <property type="entry name" value="DcuA_DcuB"/>
    <property type="match status" value="1"/>
</dbReference>
<organism evidence="15 16">
    <name type="scientific">[Pantoea] beijingensis</name>
    <dbReference type="NCBI Taxonomy" id="1324864"/>
    <lineage>
        <taxon>Bacteria</taxon>
        <taxon>Pseudomonadati</taxon>
        <taxon>Pseudomonadota</taxon>
        <taxon>Gammaproteobacteria</taxon>
        <taxon>Enterobacterales</taxon>
        <taxon>Erwiniaceae</taxon>
        <taxon>Erwinia</taxon>
    </lineage>
</organism>
<feature type="transmembrane region" description="Helical" evidence="14">
    <location>
        <begin position="87"/>
        <end position="110"/>
    </location>
</feature>
<evidence type="ECO:0000256" key="5">
    <source>
        <dbReference type="ARBA" id="ARBA00022519"/>
    </source>
</evidence>
<comment type="function">
    <text evidence="13">Responsible for the transport of C4-dicarboxylates.</text>
</comment>
<dbReference type="NCBIfam" id="NF006927">
    <property type="entry name" value="PRK09412.1"/>
    <property type="match status" value="1"/>
</dbReference>
<dbReference type="RefSeq" id="WP_128176120.1">
    <property type="nucleotide sequence ID" value="NZ_CP071409.1"/>
</dbReference>
<feature type="transmembrane region" description="Helical" evidence="14">
    <location>
        <begin position="410"/>
        <end position="432"/>
    </location>
</feature>